<dbReference type="GO" id="GO:0006352">
    <property type="term" value="P:DNA-templated transcription initiation"/>
    <property type="evidence" value="ECO:0007669"/>
    <property type="project" value="UniProtKB-UniRule"/>
</dbReference>
<protein>
    <recommendedName>
        <fullName evidence="6">DNA-directed RNA polymerase subunit</fullName>
    </recommendedName>
</protein>
<keyword evidence="4 6" id="KW-0804">Transcription</keyword>
<dbReference type="InterPro" id="IPR036898">
    <property type="entry name" value="RNA_pol_Rpb7-like_N_sf"/>
</dbReference>
<dbReference type="Gene3D" id="3.30.1490.120">
    <property type="entry name" value="RNA polymerase Rpb7-like, N-terminal domain"/>
    <property type="match status" value="1"/>
</dbReference>
<evidence type="ECO:0000256" key="3">
    <source>
        <dbReference type="ARBA" id="ARBA00022478"/>
    </source>
</evidence>
<dbReference type="PANTHER" id="PTHR12709">
    <property type="entry name" value="DNA-DIRECTED RNA POLYMERASE II, III"/>
    <property type="match status" value="1"/>
</dbReference>
<keyword evidence="3 6" id="KW-0240">DNA-directed RNA polymerase</keyword>
<proteinExistence type="inferred from homology"/>
<dbReference type="PANTHER" id="PTHR12709:SF3">
    <property type="entry name" value="DNA-DIRECTED RNA POLYMERASE V SUBUNIT 7"/>
    <property type="match status" value="1"/>
</dbReference>
<dbReference type="AlphaFoldDB" id="A0AA41V919"/>
<dbReference type="InterPro" id="IPR045113">
    <property type="entry name" value="Rpb7-like"/>
</dbReference>
<comment type="similarity">
    <text evidence="2">Belongs to the eukaryotic RPB7/RPC8 RNA polymerase subunit family.</text>
</comment>
<dbReference type="GO" id="GO:0055029">
    <property type="term" value="C:nuclear DNA-directed RNA polymerase complex"/>
    <property type="evidence" value="ECO:0007669"/>
    <property type="project" value="UniProtKB-ARBA"/>
</dbReference>
<evidence type="ECO:0000256" key="2">
    <source>
        <dbReference type="ARBA" id="ARBA00009307"/>
    </source>
</evidence>
<dbReference type="GO" id="GO:0003727">
    <property type="term" value="F:single-stranded RNA binding"/>
    <property type="evidence" value="ECO:0007669"/>
    <property type="project" value="TreeGrafter"/>
</dbReference>
<dbReference type="GO" id="GO:0003697">
    <property type="term" value="F:single-stranded DNA binding"/>
    <property type="evidence" value="ECO:0007669"/>
    <property type="project" value="TreeGrafter"/>
</dbReference>
<gene>
    <name evidence="7" type="ORF">MKW94_028683</name>
</gene>
<evidence type="ECO:0000256" key="5">
    <source>
        <dbReference type="ARBA" id="ARBA00023242"/>
    </source>
</evidence>
<dbReference type="EMBL" id="JAJJMA010156027">
    <property type="protein sequence ID" value="MCL7035374.1"/>
    <property type="molecule type" value="Genomic_DNA"/>
</dbReference>
<evidence type="ECO:0000313" key="8">
    <source>
        <dbReference type="Proteomes" id="UP001177140"/>
    </source>
</evidence>
<dbReference type="InterPro" id="IPR012340">
    <property type="entry name" value="NA-bd_OB-fold"/>
</dbReference>
<evidence type="ECO:0000256" key="4">
    <source>
        <dbReference type="ARBA" id="ARBA00023163"/>
    </source>
</evidence>
<name>A0AA41V919_PAPNU</name>
<comment type="function">
    <text evidence="6">DNA-dependent RNA polymerase which catalyzes the transcription of DNA into RNA using the four ribonucleoside triphosphates as substrates.</text>
</comment>
<evidence type="ECO:0000313" key="7">
    <source>
        <dbReference type="EMBL" id="MCL7035374.1"/>
    </source>
</evidence>
<dbReference type="Gene3D" id="2.40.50.140">
    <property type="entry name" value="Nucleic acid-binding proteins"/>
    <property type="match status" value="1"/>
</dbReference>
<comment type="caution">
    <text evidence="7">The sequence shown here is derived from an EMBL/GenBank/DDBJ whole genome shotgun (WGS) entry which is preliminary data.</text>
</comment>
<dbReference type="SUPFAM" id="SSF50249">
    <property type="entry name" value="Nucleic acid-binding proteins"/>
    <property type="match status" value="1"/>
</dbReference>
<evidence type="ECO:0000256" key="6">
    <source>
        <dbReference type="RuleBase" id="RU369086"/>
    </source>
</evidence>
<sequence>MYLKVELPWNVVVPAEQLHGEGLLLQRAIILRLLEDFSDRKATLDYGYFVAPTALKRIGDGKVRQDSGDVLFPVNFNCITFKPFKGEILCGVVNKVLKQGIFLSCGPIEKVFLAAIKMGDYHHFPGENPVFQNDKDSKIEKDVKVRFMVLGTKWIETDREFQILGSLEGDYLGPIYSGEN</sequence>
<dbReference type="SUPFAM" id="SSF88798">
    <property type="entry name" value="N-terminal, heterodimerisation domain of RBP7 (RpoE)"/>
    <property type="match status" value="1"/>
</dbReference>
<dbReference type="FunFam" id="3.30.1490.120:FF:000001">
    <property type="entry name" value="DNA-directed RNA polymerase II subunit RPB7"/>
    <property type="match status" value="1"/>
</dbReference>
<keyword evidence="8" id="KW-1185">Reference proteome</keyword>
<accession>A0AA41V919</accession>
<dbReference type="FunFam" id="2.40.50.140:FF:000043">
    <property type="entry name" value="DNA-directed RNA polymerase II subunit RPB7"/>
    <property type="match status" value="1"/>
</dbReference>
<comment type="subcellular location">
    <subcellularLocation>
        <location evidence="1 6">Nucleus</location>
    </subcellularLocation>
</comment>
<reference evidence="7" key="1">
    <citation type="submission" date="2022-03" db="EMBL/GenBank/DDBJ databases">
        <title>A functionally conserved STORR gene fusion in Papaver species that diverged 16.8 million years ago.</title>
        <authorList>
            <person name="Catania T."/>
        </authorList>
    </citation>
    <scope>NUCLEOTIDE SEQUENCE</scope>
    <source>
        <strain evidence="7">S-191538</strain>
    </source>
</reference>
<dbReference type="CDD" id="cd04329">
    <property type="entry name" value="RNAP_II_Rpb7_N"/>
    <property type="match status" value="1"/>
</dbReference>
<dbReference type="Proteomes" id="UP001177140">
    <property type="component" value="Unassembled WGS sequence"/>
</dbReference>
<organism evidence="7 8">
    <name type="scientific">Papaver nudicaule</name>
    <name type="common">Iceland poppy</name>
    <dbReference type="NCBI Taxonomy" id="74823"/>
    <lineage>
        <taxon>Eukaryota</taxon>
        <taxon>Viridiplantae</taxon>
        <taxon>Streptophyta</taxon>
        <taxon>Embryophyta</taxon>
        <taxon>Tracheophyta</taxon>
        <taxon>Spermatophyta</taxon>
        <taxon>Magnoliopsida</taxon>
        <taxon>Ranunculales</taxon>
        <taxon>Papaveraceae</taxon>
        <taxon>Papaveroideae</taxon>
        <taxon>Papaver</taxon>
    </lineage>
</organism>
<keyword evidence="5 6" id="KW-0539">Nucleus</keyword>
<evidence type="ECO:0000256" key="1">
    <source>
        <dbReference type="ARBA" id="ARBA00004123"/>
    </source>
</evidence>